<dbReference type="KEGG" id="sre:PTSG_09874"/>
<evidence type="ECO:0000313" key="2">
    <source>
        <dbReference type="EMBL" id="EGD79142.1"/>
    </source>
</evidence>
<dbReference type="SUPFAM" id="SSF52833">
    <property type="entry name" value="Thioredoxin-like"/>
    <property type="match status" value="1"/>
</dbReference>
<dbReference type="PANTHER" id="PTHR33875:SF2">
    <property type="entry name" value="ACR183CP"/>
    <property type="match status" value="1"/>
</dbReference>
<reference evidence="2" key="1">
    <citation type="submission" date="2009-08" db="EMBL/GenBank/DDBJ databases">
        <title>Annotation of Salpingoeca rosetta.</title>
        <authorList>
            <consortium name="The Broad Institute Genome Sequencing Platform"/>
            <person name="Russ C."/>
            <person name="Cuomo C."/>
            <person name="Burger G."/>
            <person name="Gray M.W."/>
            <person name="Holland P.W.H."/>
            <person name="King N."/>
            <person name="Lang F.B.F."/>
            <person name="Roger A.J."/>
            <person name="Ruiz-Trillo I."/>
            <person name="Young S.K."/>
            <person name="Zeng Q."/>
            <person name="Gargeya S."/>
            <person name="Alvarado L."/>
            <person name="Berlin A."/>
            <person name="Chapman S.B."/>
            <person name="Chen Z."/>
            <person name="Freedman E."/>
            <person name="Gellesch M."/>
            <person name="Goldberg J."/>
            <person name="Griggs A."/>
            <person name="Gujja S."/>
            <person name="Heilman E."/>
            <person name="Heiman D."/>
            <person name="Howarth C."/>
            <person name="Mehta T."/>
            <person name="Neiman D."/>
            <person name="Pearson M."/>
            <person name="Roberts A."/>
            <person name="Saif S."/>
            <person name="Shea T."/>
            <person name="Shenoy N."/>
            <person name="Sisk P."/>
            <person name="Stolte C."/>
            <person name="Sykes S."/>
            <person name="White J."/>
            <person name="Yandava C."/>
            <person name="Haas B."/>
            <person name="Nusbaum C."/>
            <person name="Birren B."/>
        </authorList>
    </citation>
    <scope>NUCLEOTIDE SEQUENCE [LARGE SCALE GENOMIC DNA]</scope>
    <source>
        <strain evidence="2">ATCC 50818</strain>
    </source>
</reference>
<keyword evidence="1" id="KW-0732">Signal</keyword>
<keyword evidence="3" id="KW-1185">Reference proteome</keyword>
<dbReference type="InParanoid" id="F2UND7"/>
<proteinExistence type="predicted"/>
<organism evidence="3">
    <name type="scientific">Salpingoeca rosetta (strain ATCC 50818 / BSB-021)</name>
    <dbReference type="NCBI Taxonomy" id="946362"/>
    <lineage>
        <taxon>Eukaryota</taxon>
        <taxon>Choanoflagellata</taxon>
        <taxon>Craspedida</taxon>
        <taxon>Salpingoecidae</taxon>
        <taxon>Salpingoeca</taxon>
    </lineage>
</organism>
<dbReference type="Proteomes" id="UP000007799">
    <property type="component" value="Unassembled WGS sequence"/>
</dbReference>
<feature type="chain" id="PRO_5003287734" description="Thioredoxin-like fold domain-containing protein" evidence="1">
    <location>
        <begin position="20"/>
        <end position="240"/>
    </location>
</feature>
<evidence type="ECO:0000256" key="1">
    <source>
        <dbReference type="SAM" id="SignalP"/>
    </source>
</evidence>
<dbReference type="PANTHER" id="PTHR33875">
    <property type="entry name" value="OS09G0542200 PROTEIN"/>
    <property type="match status" value="1"/>
</dbReference>
<dbReference type="GeneID" id="16069771"/>
<accession>F2UND7</accession>
<gene>
    <name evidence="2" type="ORF">PTSG_09874</name>
</gene>
<sequence length="240" mass="26268">MPQVRVLVMQLLAVAAVASVLSPHLCGGSVLEDVPAYLQRVNTTALTLSHEHCKYHLHVWIDPLCPDGKRVWHEAQTMDVPENIDISFHLFALPFHPLSYEVLQVVHQLPADPNHSAITSFIGRVFESMHKFSAEALNHGTLRDLQVDLHELAALPSSSSSSSQLSQEATGSPSAQQLARLHVKLAAALGIYESPQFRVNRCDQEMGDVDARLVAAGLSISIFSVRQAVSHILDQTSMSS</sequence>
<name>F2UND7_SALR5</name>
<dbReference type="RefSeq" id="XP_004989227.1">
    <property type="nucleotide sequence ID" value="XM_004989170.1"/>
</dbReference>
<protein>
    <recommendedName>
        <fullName evidence="4">Thioredoxin-like fold domain-containing protein</fullName>
    </recommendedName>
</protein>
<dbReference type="AlphaFoldDB" id="F2UND7"/>
<feature type="signal peptide" evidence="1">
    <location>
        <begin position="1"/>
        <end position="19"/>
    </location>
</feature>
<evidence type="ECO:0000313" key="3">
    <source>
        <dbReference type="Proteomes" id="UP000007799"/>
    </source>
</evidence>
<dbReference type="InterPro" id="IPR036249">
    <property type="entry name" value="Thioredoxin-like_sf"/>
</dbReference>
<dbReference type="EMBL" id="GL832984">
    <property type="protein sequence ID" value="EGD79142.1"/>
    <property type="molecule type" value="Genomic_DNA"/>
</dbReference>
<dbReference type="Gene3D" id="3.40.30.10">
    <property type="entry name" value="Glutaredoxin"/>
    <property type="match status" value="1"/>
</dbReference>
<evidence type="ECO:0008006" key="4">
    <source>
        <dbReference type="Google" id="ProtNLM"/>
    </source>
</evidence>